<proteinExistence type="predicted"/>
<gene>
    <name evidence="1" type="ORF">LCGC14_2146370</name>
</gene>
<evidence type="ECO:0000313" key="1">
    <source>
        <dbReference type="EMBL" id="KKL66300.1"/>
    </source>
</evidence>
<dbReference type="AlphaFoldDB" id="A0A0F9G9R3"/>
<organism evidence="1">
    <name type="scientific">marine sediment metagenome</name>
    <dbReference type="NCBI Taxonomy" id="412755"/>
    <lineage>
        <taxon>unclassified sequences</taxon>
        <taxon>metagenomes</taxon>
        <taxon>ecological metagenomes</taxon>
    </lineage>
</organism>
<feature type="non-terminal residue" evidence="1">
    <location>
        <position position="1"/>
    </location>
</feature>
<reference evidence="1" key="1">
    <citation type="journal article" date="2015" name="Nature">
        <title>Complex archaea that bridge the gap between prokaryotes and eukaryotes.</title>
        <authorList>
            <person name="Spang A."/>
            <person name="Saw J.H."/>
            <person name="Jorgensen S.L."/>
            <person name="Zaremba-Niedzwiedzka K."/>
            <person name="Martijn J."/>
            <person name="Lind A.E."/>
            <person name="van Eijk R."/>
            <person name="Schleper C."/>
            <person name="Guy L."/>
            <person name="Ettema T.J."/>
        </authorList>
    </citation>
    <scope>NUCLEOTIDE SEQUENCE</scope>
</reference>
<comment type="caution">
    <text evidence="1">The sequence shown here is derived from an EMBL/GenBank/DDBJ whole genome shotgun (WGS) entry which is preliminary data.</text>
</comment>
<dbReference type="EMBL" id="LAZR01027252">
    <property type="protein sequence ID" value="KKL66300.1"/>
    <property type="molecule type" value="Genomic_DNA"/>
</dbReference>
<accession>A0A0F9G9R3</accession>
<name>A0A0F9G9R3_9ZZZZ</name>
<sequence length="518" mass="58628">EDYEDENIDEPQGFIKIEGSNWRGISTKYGTVEVVTSANTLYPGLVSINFKAIASGGSLDTGTYFYKISLIDTDGQEYVLSDHIVINNTAASKQIQVTVIAHTDFLNDLYRVEYINIYRAWNTDDDANVPSTDYKFLKQIDINSEEWVSDKTDQELYYFDYTDNTTEATISTVTFLENSGIGDTVKPRFVNGKFFVYLNNKLHLANFHHDDDDYPNRIIMSPDDQPDNIAFYDYYDYDIGDGEEIKGISTSYGRSVVFKVRKFRTFFDGSPERDFVPGLSSDNGFTKINEEIYFVSNQGLHKFDGGKVVNLHYPVIKLFRTAIGAETDAAVFYVEHLDRVVFSIKASSTFIYNIKYGTWTRYTSAMAFIGMYKNYENEYMGWNTSRFHILFDSTYVNDAEDYGGGNGTAIAIDYESPLFLGNGKGNISILDTHRHRLFKGSEIVTYTVYDYTTAGRASVATQNLGAPASGGDAVAKTYFFDKVMGEAFLFRLNGNITGGDFKYHGMTVDYREGGLLYR</sequence>
<protein>
    <submittedName>
        <fullName evidence="1">Uncharacterized protein</fullName>
    </submittedName>
</protein>